<dbReference type="STRING" id="8496.A0A151M0W2"/>
<keyword evidence="6 8" id="KW-0863">Zinc-finger</keyword>
<keyword evidence="4 8" id="KW-0808">Transferase</keyword>
<dbReference type="eggNOG" id="ENOG502RGAW">
    <property type="taxonomic scope" value="Eukaryota"/>
</dbReference>
<feature type="domain" description="Deltex C-terminal" evidence="11">
    <location>
        <begin position="536"/>
        <end position="668"/>
    </location>
</feature>
<accession>A0A151M0W2</accession>
<dbReference type="InterPro" id="IPR039399">
    <property type="entry name" value="Deltex_C_sf"/>
</dbReference>
<protein>
    <recommendedName>
        <fullName evidence="8">E3 ubiquitin-protein ligase</fullName>
        <ecNumber evidence="8">2.3.2.27</ecNumber>
    </recommendedName>
</protein>
<gene>
    <name evidence="15" type="primary">DTX3L</name>
    <name evidence="15" type="ORF">Y1Q_0011720</name>
</gene>
<feature type="domain" description="RING-type" evidence="10">
    <location>
        <begin position="505"/>
        <end position="528"/>
    </location>
</feature>
<dbReference type="InterPro" id="IPR039396">
    <property type="entry name" value="Deltex_C"/>
</dbReference>
<evidence type="ECO:0000259" key="11">
    <source>
        <dbReference type="Pfam" id="PF18102"/>
    </source>
</evidence>
<dbReference type="GO" id="GO:0061630">
    <property type="term" value="F:ubiquitin protein ligase activity"/>
    <property type="evidence" value="ECO:0007669"/>
    <property type="project" value="UniProtKB-UniRule"/>
</dbReference>
<feature type="domain" description="DTX3L KH-like" evidence="13">
    <location>
        <begin position="229"/>
        <end position="350"/>
    </location>
</feature>
<evidence type="ECO:0000256" key="7">
    <source>
        <dbReference type="ARBA" id="ARBA00022833"/>
    </source>
</evidence>
<feature type="domain" description="DTX3L alpha/beta" evidence="12">
    <location>
        <begin position="143"/>
        <end position="205"/>
    </location>
</feature>
<dbReference type="InterPro" id="IPR013083">
    <property type="entry name" value="Znf_RING/FYVE/PHD"/>
</dbReference>
<organism evidence="15 16">
    <name type="scientific">Alligator mississippiensis</name>
    <name type="common">American alligator</name>
    <dbReference type="NCBI Taxonomy" id="8496"/>
    <lineage>
        <taxon>Eukaryota</taxon>
        <taxon>Metazoa</taxon>
        <taxon>Chordata</taxon>
        <taxon>Craniata</taxon>
        <taxon>Vertebrata</taxon>
        <taxon>Euteleostomi</taxon>
        <taxon>Archelosauria</taxon>
        <taxon>Archosauria</taxon>
        <taxon>Crocodylia</taxon>
        <taxon>Alligatoridae</taxon>
        <taxon>Alligatorinae</taxon>
        <taxon>Alligator</taxon>
    </lineage>
</organism>
<dbReference type="InterPro" id="IPR057051">
    <property type="entry name" value="PARP14_RPM_1"/>
</dbReference>
<evidence type="ECO:0000256" key="3">
    <source>
        <dbReference type="ARBA" id="ARBA00009413"/>
    </source>
</evidence>
<reference evidence="15 16" key="1">
    <citation type="journal article" date="2012" name="Genome Biol.">
        <title>Sequencing three crocodilian genomes to illuminate the evolution of archosaurs and amniotes.</title>
        <authorList>
            <person name="St John J.A."/>
            <person name="Braun E.L."/>
            <person name="Isberg S.R."/>
            <person name="Miles L.G."/>
            <person name="Chong A.Y."/>
            <person name="Gongora J."/>
            <person name="Dalzell P."/>
            <person name="Moran C."/>
            <person name="Bed'hom B."/>
            <person name="Abzhanov A."/>
            <person name="Burgess S.C."/>
            <person name="Cooksey A.M."/>
            <person name="Castoe T.A."/>
            <person name="Crawford N.G."/>
            <person name="Densmore L.D."/>
            <person name="Drew J.C."/>
            <person name="Edwards S.V."/>
            <person name="Faircloth B.C."/>
            <person name="Fujita M.K."/>
            <person name="Greenwold M.J."/>
            <person name="Hoffmann F.G."/>
            <person name="Howard J.M."/>
            <person name="Iguchi T."/>
            <person name="Janes D.E."/>
            <person name="Khan S.Y."/>
            <person name="Kohno S."/>
            <person name="de Koning A.J."/>
            <person name="Lance S.L."/>
            <person name="McCarthy F.M."/>
            <person name="McCormack J.E."/>
            <person name="Merchant M.E."/>
            <person name="Peterson D.G."/>
            <person name="Pollock D.D."/>
            <person name="Pourmand N."/>
            <person name="Raney B.J."/>
            <person name="Roessler K.A."/>
            <person name="Sanford J.R."/>
            <person name="Sawyer R.H."/>
            <person name="Schmidt C.J."/>
            <person name="Triplett E.W."/>
            <person name="Tuberville T.D."/>
            <person name="Venegas-Anaya M."/>
            <person name="Howard J.T."/>
            <person name="Jarvis E.D."/>
            <person name="Guillette L.J.Jr."/>
            <person name="Glenn T.C."/>
            <person name="Green R.E."/>
            <person name="Ray D.A."/>
        </authorList>
    </citation>
    <scope>NUCLEOTIDE SEQUENCE [LARGE SCALE GENOMIC DNA]</scope>
    <source>
        <strain evidence="15">KSC_2009_1</strain>
    </source>
</reference>
<dbReference type="InterPro" id="IPR048409">
    <property type="entry name" value="DTX3L_KH-like"/>
</dbReference>
<evidence type="ECO:0000256" key="4">
    <source>
        <dbReference type="ARBA" id="ARBA00022679"/>
    </source>
</evidence>
<dbReference type="AlphaFoldDB" id="A0A151M0W2"/>
<comment type="similarity">
    <text evidence="3 8">Belongs to the Deltex family.</text>
</comment>
<keyword evidence="7 8" id="KW-0862">Zinc</keyword>
<dbReference type="EMBL" id="AKHW03006853">
    <property type="protein sequence ID" value="KYO18143.1"/>
    <property type="molecule type" value="Genomic_DNA"/>
</dbReference>
<feature type="region of interest" description="Disordered" evidence="9">
    <location>
        <begin position="77"/>
        <end position="130"/>
    </location>
</feature>
<evidence type="ECO:0000259" key="12">
    <source>
        <dbReference type="Pfam" id="PF21717"/>
    </source>
</evidence>
<dbReference type="GO" id="GO:0008270">
    <property type="term" value="F:zinc ion binding"/>
    <property type="evidence" value="ECO:0007669"/>
    <property type="project" value="UniProtKB-KW"/>
</dbReference>
<dbReference type="PANTHER" id="PTHR12622">
    <property type="entry name" value="DELTEX-RELATED"/>
    <property type="match status" value="1"/>
</dbReference>
<dbReference type="Pfam" id="PF21718">
    <property type="entry name" value="KH_DTX3L"/>
    <property type="match status" value="2"/>
</dbReference>
<dbReference type="Pfam" id="PF13923">
    <property type="entry name" value="zf-C3HC4_2"/>
    <property type="match status" value="1"/>
</dbReference>
<name>A0A151M0W2_ALLMI</name>
<evidence type="ECO:0000259" key="10">
    <source>
        <dbReference type="Pfam" id="PF13923"/>
    </source>
</evidence>
<dbReference type="InterPro" id="IPR039398">
    <property type="entry name" value="Deltex_fam"/>
</dbReference>
<evidence type="ECO:0000259" key="14">
    <source>
        <dbReference type="Pfam" id="PF23222"/>
    </source>
</evidence>
<keyword evidence="8" id="KW-0963">Cytoplasm</keyword>
<dbReference type="Gene3D" id="3.30.390.130">
    <property type="match status" value="1"/>
</dbReference>
<feature type="domain" description="PAR14-like first RRM" evidence="14">
    <location>
        <begin position="12"/>
        <end position="84"/>
    </location>
</feature>
<dbReference type="CDD" id="cd09633">
    <property type="entry name" value="Deltex_C"/>
    <property type="match status" value="1"/>
</dbReference>
<keyword evidence="5 8" id="KW-0479">Metal-binding</keyword>
<comment type="caution">
    <text evidence="15">The sequence shown here is derived from an EMBL/GenBank/DDBJ whole genome shotgun (WGS) entry which is preliminary data.</text>
</comment>
<evidence type="ECO:0000256" key="1">
    <source>
        <dbReference type="ARBA" id="ARBA00000900"/>
    </source>
</evidence>
<evidence type="ECO:0000256" key="8">
    <source>
        <dbReference type="RuleBase" id="RU367105"/>
    </source>
</evidence>
<comment type="pathway">
    <text evidence="2 8">Protein modification; protein ubiquitination.</text>
</comment>
<dbReference type="InterPro" id="IPR001841">
    <property type="entry name" value="Znf_RING"/>
</dbReference>
<evidence type="ECO:0000259" key="13">
    <source>
        <dbReference type="Pfam" id="PF21718"/>
    </source>
</evidence>
<dbReference type="GO" id="GO:0007219">
    <property type="term" value="P:Notch signaling pathway"/>
    <property type="evidence" value="ECO:0007669"/>
    <property type="project" value="InterPro"/>
</dbReference>
<dbReference type="UniPathway" id="UPA00143"/>
<dbReference type="Pfam" id="PF23222">
    <property type="entry name" value="RRM_PARP14_1"/>
    <property type="match status" value="1"/>
</dbReference>
<dbReference type="SUPFAM" id="SSF57850">
    <property type="entry name" value="RING/U-box"/>
    <property type="match status" value="1"/>
</dbReference>
<evidence type="ECO:0000256" key="6">
    <source>
        <dbReference type="ARBA" id="ARBA00022771"/>
    </source>
</evidence>
<dbReference type="PROSITE" id="PS00518">
    <property type="entry name" value="ZF_RING_1"/>
    <property type="match status" value="1"/>
</dbReference>
<dbReference type="InterPro" id="IPR017907">
    <property type="entry name" value="Znf_RING_CS"/>
</dbReference>
<evidence type="ECO:0000256" key="5">
    <source>
        <dbReference type="ARBA" id="ARBA00022723"/>
    </source>
</evidence>
<evidence type="ECO:0000256" key="2">
    <source>
        <dbReference type="ARBA" id="ARBA00004906"/>
    </source>
</evidence>
<keyword evidence="16" id="KW-1185">Reference proteome</keyword>
<dbReference type="Pfam" id="PF18102">
    <property type="entry name" value="DTC"/>
    <property type="match status" value="1"/>
</dbReference>
<evidence type="ECO:0000313" key="16">
    <source>
        <dbReference type="Proteomes" id="UP000050525"/>
    </source>
</evidence>
<dbReference type="GO" id="GO:0016567">
    <property type="term" value="P:protein ubiquitination"/>
    <property type="evidence" value="ECO:0007669"/>
    <property type="project" value="UniProtKB-UniRule"/>
</dbReference>
<dbReference type="Pfam" id="PF21717">
    <property type="entry name" value="DTX3L_a-b"/>
    <property type="match status" value="1"/>
</dbReference>
<comment type="subcellular location">
    <subcellularLocation>
        <location evidence="8">Cytoplasm</location>
    </subcellularLocation>
</comment>
<evidence type="ECO:0000256" key="9">
    <source>
        <dbReference type="SAM" id="MobiDB-lite"/>
    </source>
</evidence>
<evidence type="ECO:0000313" key="15">
    <source>
        <dbReference type="EMBL" id="KYO18143.1"/>
    </source>
</evidence>
<feature type="compositionally biased region" description="Low complexity" evidence="9">
    <location>
        <begin position="96"/>
        <end position="113"/>
    </location>
</feature>
<dbReference type="GO" id="GO:0005737">
    <property type="term" value="C:cytoplasm"/>
    <property type="evidence" value="ECO:0007669"/>
    <property type="project" value="UniProtKB-SubCell"/>
</dbReference>
<feature type="domain" description="DTX3L KH-like" evidence="13">
    <location>
        <begin position="377"/>
        <end position="451"/>
    </location>
</feature>
<dbReference type="Proteomes" id="UP000050525">
    <property type="component" value="Unassembled WGS sequence"/>
</dbReference>
<dbReference type="Gene3D" id="3.30.40.10">
    <property type="entry name" value="Zinc/RING finger domain, C3HC4 (zinc finger)"/>
    <property type="match status" value="1"/>
</dbReference>
<sequence>MAAAPGPAALRVRVSAPSDERLERKLQLHFQSPQRSGGGECSLRPGPAPGTYLVYFDCPQAKERVKSRRHHEIRVGDRNVEISIEPESDAADPGESQSAPLSSGLSAASGFLQPQKSTASQRLGEERDSSSSSAFTDKIFLHVSATLNTHLFTKQQREEVISMYPGLKPEKNPIDHGIEKVTGTYADIEKVYRRFNQLLVKNDQRTDFLHAEGMKELEDKNGVDGANSIEVQSALYEYFNHVCQKQIQELQQRFSVEIKSQEQDNGLVSVYFLSAGNRGLAENAKQSFITAFQKAVVDLKQEKVAFANSSESDEAVQKVHTKFRDILAKKHGNTVILRGPANEIKVAKTFLEEKNMNSPVEINMRIGAGYYTHKNGIEVDATEFELAETMLNKEIEEITVNFDTTMEKKPCLHSRKLRIIFKPKNKDSDMSSHAYESFITTFQCIFNWLENSTQMKTETAPIKTGTAYGAQQSHGANFTVTAGVSQETYRGKTDRLSSEEQSRPKCKHEFCKACIDRSMQYKPACPICNTFYGCAKGNQPDGSMSTSTVSYSLPGYPKCSTLVISYHIPNGIQSKDHPNPGRPYSGAHRTAYLPNNKEGREIQELLEKAFNQKLIFTVGQSRTSGANDVVTWNDIHHKTQTHGGPQQFGYPDPNYLKRVREELKAKGIE</sequence>
<dbReference type="InterPro" id="IPR012677">
    <property type="entry name" value="Nucleotide-bd_a/b_plait_sf"/>
</dbReference>
<dbReference type="InterPro" id="IPR048418">
    <property type="entry name" value="DTX3L_a/b_dom"/>
</dbReference>
<comment type="catalytic activity">
    <reaction evidence="1 8">
        <text>S-ubiquitinyl-[E2 ubiquitin-conjugating enzyme]-L-cysteine + [acceptor protein]-L-lysine = [E2 ubiquitin-conjugating enzyme]-L-cysteine + N(6)-ubiquitinyl-[acceptor protein]-L-lysine.</text>
        <dbReference type="EC" id="2.3.2.27"/>
    </reaction>
</comment>
<dbReference type="EC" id="2.3.2.27" evidence="8"/>
<dbReference type="Gene3D" id="3.30.70.330">
    <property type="match status" value="1"/>
</dbReference>
<proteinExistence type="inferred from homology"/>